<evidence type="ECO:0000313" key="2">
    <source>
        <dbReference type="Proteomes" id="UP000218785"/>
    </source>
</evidence>
<accession>A0A1Z4N166</accession>
<proteinExistence type="predicted"/>
<sequence length="75" mass="8258">MQEVRSNRTWSDIRNLTAFHTTQPVQAQIPKTPQVLVQATSWHRNAKGKIELVASQSPIAGQPPLTCAAIPLSKL</sequence>
<dbReference type="Proteomes" id="UP000218785">
    <property type="component" value="Chromosome"/>
</dbReference>
<dbReference type="KEGG" id="ttq:NIES37_34130"/>
<evidence type="ECO:0000313" key="1">
    <source>
        <dbReference type="EMBL" id="BAY99430.1"/>
    </source>
</evidence>
<protein>
    <submittedName>
        <fullName evidence="1">Uncharacterized protein</fullName>
    </submittedName>
</protein>
<dbReference type="EMBL" id="AP018248">
    <property type="protein sequence ID" value="BAY99430.1"/>
    <property type="molecule type" value="Genomic_DNA"/>
</dbReference>
<keyword evidence="2" id="KW-1185">Reference proteome</keyword>
<dbReference type="AlphaFoldDB" id="A0A1Z4N166"/>
<reference evidence="1 2" key="1">
    <citation type="submission" date="2017-06" db="EMBL/GenBank/DDBJ databases">
        <title>Genome sequencing of cyanobaciteial culture collection at National Institute for Environmental Studies (NIES).</title>
        <authorList>
            <person name="Hirose Y."/>
            <person name="Shimura Y."/>
            <person name="Fujisawa T."/>
            <person name="Nakamura Y."/>
            <person name="Kawachi M."/>
        </authorList>
    </citation>
    <scope>NUCLEOTIDE SEQUENCE [LARGE SCALE GENOMIC DNA]</scope>
    <source>
        <strain evidence="1 2">NIES-37</strain>
    </source>
</reference>
<organism evidence="1 2">
    <name type="scientific">Tolypothrix tenuis PCC 7101</name>
    <dbReference type="NCBI Taxonomy" id="231146"/>
    <lineage>
        <taxon>Bacteria</taxon>
        <taxon>Bacillati</taxon>
        <taxon>Cyanobacteriota</taxon>
        <taxon>Cyanophyceae</taxon>
        <taxon>Nostocales</taxon>
        <taxon>Tolypothrichaceae</taxon>
        <taxon>Tolypothrix</taxon>
    </lineage>
</organism>
<gene>
    <name evidence="1" type="ORF">NIES37_34130</name>
</gene>
<name>A0A1Z4N166_9CYAN</name>